<evidence type="ECO:0000313" key="6">
    <source>
        <dbReference type="Proteomes" id="UP001204851"/>
    </source>
</evidence>
<dbReference type="Gene3D" id="3.90.550.10">
    <property type="entry name" value="Spore Coat Polysaccharide Biosynthesis Protein SpsA, Chain A"/>
    <property type="match status" value="1"/>
</dbReference>
<organism evidence="5 6">
    <name type="scientific">Ideonella oryzae</name>
    <dbReference type="NCBI Taxonomy" id="2937441"/>
    <lineage>
        <taxon>Bacteria</taxon>
        <taxon>Pseudomonadati</taxon>
        <taxon>Pseudomonadota</taxon>
        <taxon>Betaproteobacteria</taxon>
        <taxon>Burkholderiales</taxon>
        <taxon>Sphaerotilaceae</taxon>
        <taxon>Ideonella</taxon>
    </lineage>
</organism>
<proteinExistence type="inferred from homology"/>
<dbReference type="InterPro" id="IPR001173">
    <property type="entry name" value="Glyco_trans_2-like"/>
</dbReference>
<feature type="domain" description="Glycosyltransferase 2-like" evidence="4">
    <location>
        <begin position="8"/>
        <end position="57"/>
    </location>
</feature>
<dbReference type="Proteomes" id="UP001204851">
    <property type="component" value="Unassembled WGS sequence"/>
</dbReference>
<comment type="caution">
    <text evidence="5">The sequence shown here is derived from an EMBL/GenBank/DDBJ whole genome shotgun (WGS) entry which is preliminary data.</text>
</comment>
<gene>
    <name evidence="5" type="ORF">M0L44_19455</name>
</gene>
<comment type="similarity">
    <text evidence="1">Belongs to the glycosyltransferase 2 family.</text>
</comment>
<dbReference type="RefSeq" id="WP_252771842.1">
    <property type="nucleotide sequence ID" value="NZ_JAMXMC010000013.1"/>
</dbReference>
<evidence type="ECO:0000256" key="1">
    <source>
        <dbReference type="ARBA" id="ARBA00006739"/>
    </source>
</evidence>
<dbReference type="InterPro" id="IPR029044">
    <property type="entry name" value="Nucleotide-diphossugar_trans"/>
</dbReference>
<protein>
    <submittedName>
        <fullName evidence="5">Glycosyltransferase family 2 protein</fullName>
    </submittedName>
</protein>
<evidence type="ECO:0000256" key="2">
    <source>
        <dbReference type="ARBA" id="ARBA00022676"/>
    </source>
</evidence>
<accession>A0ABT1BTK1</accession>
<keyword evidence="3" id="KW-0808">Transferase</keyword>
<dbReference type="Pfam" id="PF00535">
    <property type="entry name" value="Glycos_transf_2"/>
    <property type="match status" value="1"/>
</dbReference>
<evidence type="ECO:0000256" key="3">
    <source>
        <dbReference type="ARBA" id="ARBA00022679"/>
    </source>
</evidence>
<dbReference type="EMBL" id="JAMXMC010000013">
    <property type="protein sequence ID" value="MCO5978881.1"/>
    <property type="molecule type" value="Genomic_DNA"/>
</dbReference>
<reference evidence="5 6" key="1">
    <citation type="submission" date="2022-06" db="EMBL/GenBank/DDBJ databases">
        <title>Ideonella sp. NS12-5 Genome sequencing and assembly.</title>
        <authorList>
            <person name="Jung Y."/>
        </authorList>
    </citation>
    <scope>NUCLEOTIDE SEQUENCE [LARGE SCALE GENOMIC DNA]</scope>
    <source>
        <strain evidence="5 6">NS12-5</strain>
    </source>
</reference>
<keyword evidence="2" id="KW-0328">Glycosyltransferase</keyword>
<evidence type="ECO:0000313" key="5">
    <source>
        <dbReference type="EMBL" id="MCO5978881.1"/>
    </source>
</evidence>
<evidence type="ECO:0000259" key="4">
    <source>
        <dbReference type="Pfam" id="PF00535"/>
    </source>
</evidence>
<sequence length="339" mass="37164">MIASADTSIILVNWNGWADVVECLGSLLHLSEPPRSIIVVDNASTDGSVPRIEAWCAGEFEHVPQASLPGVICSPRAPAGLRWASLDAGAAMPSPLPQVLLLRSSRNTGFAGGNNLGLAVAAAAGCQAHWLLNTDTVVTPHSLVALLRRLDACPSAGAVGSTLAYYWRPEHVQARGGAVFHPWTGGAQHLGADGLLSELPQDPGPTEQACSYIVGASMLITQAWLERVGPMCEDYFLYYEEIDWAERGRQQGYALAWAPDSLVFHKVGGSSRKRASRLSLRYLYRNRLVFTRRFHPRMSGRVVRAMGRQVVHHALRGHWDDVRELVGAIWAFRREWLVF</sequence>
<dbReference type="PANTHER" id="PTHR43179:SF12">
    <property type="entry name" value="GALACTOFURANOSYLTRANSFERASE GLFT2"/>
    <property type="match status" value="1"/>
</dbReference>
<dbReference type="PANTHER" id="PTHR43179">
    <property type="entry name" value="RHAMNOSYLTRANSFERASE WBBL"/>
    <property type="match status" value="1"/>
</dbReference>
<dbReference type="CDD" id="cd04186">
    <property type="entry name" value="GT_2_like_c"/>
    <property type="match status" value="1"/>
</dbReference>
<name>A0ABT1BTK1_9BURK</name>
<dbReference type="SUPFAM" id="SSF53448">
    <property type="entry name" value="Nucleotide-diphospho-sugar transferases"/>
    <property type="match status" value="1"/>
</dbReference>
<keyword evidence="6" id="KW-1185">Reference proteome</keyword>